<organism evidence="1">
    <name type="scientific">Arundo donax</name>
    <name type="common">Giant reed</name>
    <name type="synonym">Donax arundinaceus</name>
    <dbReference type="NCBI Taxonomy" id="35708"/>
    <lineage>
        <taxon>Eukaryota</taxon>
        <taxon>Viridiplantae</taxon>
        <taxon>Streptophyta</taxon>
        <taxon>Embryophyta</taxon>
        <taxon>Tracheophyta</taxon>
        <taxon>Spermatophyta</taxon>
        <taxon>Magnoliopsida</taxon>
        <taxon>Liliopsida</taxon>
        <taxon>Poales</taxon>
        <taxon>Poaceae</taxon>
        <taxon>PACMAD clade</taxon>
        <taxon>Arundinoideae</taxon>
        <taxon>Arundineae</taxon>
        <taxon>Arundo</taxon>
    </lineage>
</organism>
<name>A0A0A8XPS5_ARUDO</name>
<dbReference type="AlphaFoldDB" id="A0A0A8XPS5"/>
<protein>
    <submittedName>
        <fullName evidence="1">Uncharacterized protein</fullName>
    </submittedName>
</protein>
<dbReference type="EMBL" id="GBRH01283355">
    <property type="protein sequence ID" value="JAD14540.1"/>
    <property type="molecule type" value="Transcribed_RNA"/>
</dbReference>
<reference evidence="1" key="1">
    <citation type="submission" date="2014-09" db="EMBL/GenBank/DDBJ databases">
        <authorList>
            <person name="Magalhaes I.L.F."/>
            <person name="Oliveira U."/>
            <person name="Santos F.R."/>
            <person name="Vidigal T.H.D.A."/>
            <person name="Brescovit A.D."/>
            <person name="Santos A.J."/>
        </authorList>
    </citation>
    <scope>NUCLEOTIDE SEQUENCE</scope>
    <source>
        <tissue evidence="1">Shoot tissue taken approximately 20 cm above the soil surface</tissue>
    </source>
</reference>
<evidence type="ECO:0000313" key="1">
    <source>
        <dbReference type="EMBL" id="JAD14540.1"/>
    </source>
</evidence>
<accession>A0A0A8XPS5</accession>
<reference evidence="1" key="2">
    <citation type="journal article" date="2015" name="Data Brief">
        <title>Shoot transcriptome of the giant reed, Arundo donax.</title>
        <authorList>
            <person name="Barrero R.A."/>
            <person name="Guerrero F.D."/>
            <person name="Moolhuijzen P."/>
            <person name="Goolsby J.A."/>
            <person name="Tidwell J."/>
            <person name="Bellgard S.E."/>
            <person name="Bellgard M.I."/>
        </authorList>
    </citation>
    <scope>NUCLEOTIDE SEQUENCE</scope>
    <source>
        <tissue evidence="1">Shoot tissue taken approximately 20 cm above the soil surface</tissue>
    </source>
</reference>
<proteinExistence type="predicted"/>
<sequence>MQDMLISSSSTRLIWFLKNDKFSELIKVSMGSIFFQKGPEYAPTIALRAAFTAAKSSSRSSSGSAAISIGSQFSACECQDEALRSEPFFIGGRPTLLSFFSGPGLPHFSGFLVSAESNFSFDMEEHPLT</sequence>